<dbReference type="eggNOG" id="ENOG502QSJI">
    <property type="taxonomic scope" value="Eukaryota"/>
</dbReference>
<evidence type="ECO:0000256" key="7">
    <source>
        <dbReference type="SAM" id="Phobius"/>
    </source>
</evidence>
<dbReference type="HOGENOM" id="CLU_020953_6_4_1"/>
<evidence type="ECO:0000259" key="8">
    <source>
        <dbReference type="Pfam" id="PF13839"/>
    </source>
</evidence>
<keyword evidence="4" id="KW-0735">Signal-anchor</keyword>
<dbReference type="InterPro" id="IPR025846">
    <property type="entry name" value="TBL_N"/>
</dbReference>
<evidence type="ECO:0000256" key="2">
    <source>
        <dbReference type="ARBA" id="ARBA00007727"/>
    </source>
</evidence>
<feature type="domain" description="Trichome birefringence-like C-terminal" evidence="8">
    <location>
        <begin position="206"/>
        <end position="496"/>
    </location>
</feature>
<comment type="similarity">
    <text evidence="2">Belongs to the PC-esterase family. TBL subfamily.</text>
</comment>
<accession>A0A0D3C6Y1</accession>
<dbReference type="Pfam" id="PF13839">
    <property type="entry name" value="PC-Esterase"/>
    <property type="match status" value="1"/>
</dbReference>
<reference evidence="10" key="2">
    <citation type="submission" date="2015-03" db="UniProtKB">
        <authorList>
            <consortium name="EnsemblPlants"/>
        </authorList>
    </citation>
    <scope>IDENTIFICATION</scope>
</reference>
<keyword evidence="3 7" id="KW-0812">Transmembrane</keyword>
<evidence type="ECO:0000259" key="9">
    <source>
        <dbReference type="Pfam" id="PF14416"/>
    </source>
</evidence>
<dbReference type="InterPro" id="IPR026057">
    <property type="entry name" value="TBL_C"/>
</dbReference>
<evidence type="ECO:0000256" key="6">
    <source>
        <dbReference type="ARBA" id="ARBA00023136"/>
    </source>
</evidence>
<evidence type="ECO:0000256" key="1">
    <source>
        <dbReference type="ARBA" id="ARBA00004167"/>
    </source>
</evidence>
<dbReference type="OMA" id="WDNGGTC"/>
<dbReference type="Gramene" id="Bo5g002500.1">
    <property type="protein sequence ID" value="Bo5g002500.1"/>
    <property type="gene ID" value="Bo5g002500"/>
</dbReference>
<dbReference type="AlphaFoldDB" id="A0A0D3C6Y1"/>
<dbReference type="GO" id="GO:0016020">
    <property type="term" value="C:membrane"/>
    <property type="evidence" value="ECO:0007669"/>
    <property type="project" value="UniProtKB-SubCell"/>
</dbReference>
<comment type="subcellular location">
    <subcellularLocation>
        <location evidence="1">Membrane</location>
        <topology evidence="1">Single-pass membrane protein</topology>
    </subcellularLocation>
</comment>
<dbReference type="STRING" id="109376.A0A0D3C6Y1"/>
<evidence type="ECO:0000256" key="4">
    <source>
        <dbReference type="ARBA" id="ARBA00022968"/>
    </source>
</evidence>
<organism evidence="10 11">
    <name type="scientific">Brassica oleracea var. oleracea</name>
    <dbReference type="NCBI Taxonomy" id="109376"/>
    <lineage>
        <taxon>Eukaryota</taxon>
        <taxon>Viridiplantae</taxon>
        <taxon>Streptophyta</taxon>
        <taxon>Embryophyta</taxon>
        <taxon>Tracheophyta</taxon>
        <taxon>Spermatophyta</taxon>
        <taxon>Magnoliopsida</taxon>
        <taxon>eudicotyledons</taxon>
        <taxon>Gunneridae</taxon>
        <taxon>Pentapetalae</taxon>
        <taxon>rosids</taxon>
        <taxon>malvids</taxon>
        <taxon>Brassicales</taxon>
        <taxon>Brassicaceae</taxon>
        <taxon>Brassiceae</taxon>
        <taxon>Brassica</taxon>
    </lineage>
</organism>
<dbReference type="InterPro" id="IPR029962">
    <property type="entry name" value="TBL"/>
</dbReference>
<evidence type="ECO:0000256" key="3">
    <source>
        <dbReference type="ARBA" id="ARBA00022692"/>
    </source>
</evidence>
<keyword evidence="6 7" id="KW-0472">Membrane</keyword>
<evidence type="ECO:0000256" key="5">
    <source>
        <dbReference type="ARBA" id="ARBA00022989"/>
    </source>
</evidence>
<reference evidence="10 11" key="1">
    <citation type="journal article" date="2014" name="Genome Biol.">
        <title>Transcriptome and methylome profiling reveals relics of genome dominance in the mesopolyploid Brassica oleracea.</title>
        <authorList>
            <person name="Parkin I.A."/>
            <person name="Koh C."/>
            <person name="Tang H."/>
            <person name="Robinson S.J."/>
            <person name="Kagale S."/>
            <person name="Clarke W.E."/>
            <person name="Town C.D."/>
            <person name="Nixon J."/>
            <person name="Krishnakumar V."/>
            <person name="Bidwell S.L."/>
            <person name="Denoeud F."/>
            <person name="Belcram H."/>
            <person name="Links M.G."/>
            <person name="Just J."/>
            <person name="Clarke C."/>
            <person name="Bender T."/>
            <person name="Huebert T."/>
            <person name="Mason A.S."/>
            <person name="Pires J.C."/>
            <person name="Barker G."/>
            <person name="Moore J."/>
            <person name="Walley P.G."/>
            <person name="Manoli S."/>
            <person name="Batley J."/>
            <person name="Edwards D."/>
            <person name="Nelson M.N."/>
            <person name="Wang X."/>
            <person name="Paterson A.H."/>
            <person name="King G."/>
            <person name="Bancroft I."/>
            <person name="Chalhoub B."/>
            <person name="Sharpe A.G."/>
        </authorList>
    </citation>
    <scope>NUCLEOTIDE SEQUENCE</scope>
    <source>
        <strain evidence="10 11">cv. TO1000</strain>
    </source>
</reference>
<name>A0A0D3C6Y1_BRAOL</name>
<sequence length="507" mass="58622">GVTKTNTNDFEFKKKKQKKNTLSELFTRKLLAFINNQKHPRKLITNNSIPSKSNTDLFLFCLSSSSHFRMKIEGNPFGSSHQRNQIFLKFVAFFLLVGLTYRLIITDSTDSPIAQVRTSPDPPGLTASVAQAPAPVYSPVNITTAASENASTKCDIFSGNWVPDPSGPVYTNTSCRHIQEHQNCLKNGRPDSNYLLWRWKPRDCDLPRFDPEHFLDRMRNKWWAFIGDSISRNHVQSLLCILSQVEEVEEIYHDEEYRSKIWRFPSHNFTLSVVWSPFLLKADVFENSQGVSFSDIQLHLDTLDPKWTHQYVNFDYVVISGGKWFLKTSIFHENHTVTGCHYCQGKNNLTELGYEYSYRKALRLVLDFVADPNRKAQVLLRTTTPDHFENGEWNTGGFCNRTMPFKESEGEMKSEDELMRDIELEEFRKTREEEANIALLDTTSMSLLRPDGHPGPYRYPNPFSGMKIKDPVRVQNDCLHWCLPGPIDSWNDLMVEVMLNREIENKN</sequence>
<protein>
    <submittedName>
        <fullName evidence="10">Uncharacterized protein</fullName>
    </submittedName>
</protein>
<dbReference type="Pfam" id="PF14416">
    <property type="entry name" value="PMR5N"/>
    <property type="match status" value="1"/>
</dbReference>
<dbReference type="PANTHER" id="PTHR32285:SF324">
    <property type="entry name" value="PROTEIN TRICHOME BIREFRINGENCE-LIKE 25"/>
    <property type="match status" value="1"/>
</dbReference>
<proteinExistence type="inferred from homology"/>
<evidence type="ECO:0000313" key="11">
    <source>
        <dbReference type="Proteomes" id="UP000032141"/>
    </source>
</evidence>
<feature type="transmembrane region" description="Helical" evidence="7">
    <location>
        <begin position="86"/>
        <end position="105"/>
    </location>
</feature>
<feature type="domain" description="Trichome birefringence-like N-terminal" evidence="9">
    <location>
        <begin position="153"/>
        <end position="205"/>
    </location>
</feature>
<keyword evidence="5 7" id="KW-1133">Transmembrane helix</keyword>
<dbReference type="GO" id="GO:0016413">
    <property type="term" value="F:O-acetyltransferase activity"/>
    <property type="evidence" value="ECO:0007669"/>
    <property type="project" value="EnsemblPlants"/>
</dbReference>
<evidence type="ECO:0000313" key="10">
    <source>
        <dbReference type="EnsemblPlants" id="Bo5g002500.1"/>
    </source>
</evidence>
<dbReference type="EnsemblPlants" id="Bo5g002500.1">
    <property type="protein sequence ID" value="Bo5g002500.1"/>
    <property type="gene ID" value="Bo5g002500"/>
</dbReference>
<keyword evidence="11" id="KW-1185">Reference proteome</keyword>
<dbReference type="Proteomes" id="UP000032141">
    <property type="component" value="Chromosome C5"/>
</dbReference>
<dbReference type="GO" id="GO:0005794">
    <property type="term" value="C:Golgi apparatus"/>
    <property type="evidence" value="ECO:0007669"/>
    <property type="project" value="TreeGrafter"/>
</dbReference>
<dbReference type="PANTHER" id="PTHR32285">
    <property type="entry name" value="PROTEIN TRICHOME BIREFRINGENCE-LIKE 9-RELATED"/>
    <property type="match status" value="1"/>
</dbReference>